<evidence type="ECO:0000313" key="1">
    <source>
        <dbReference type="EMBL" id="KJU87259.1"/>
    </source>
</evidence>
<dbReference type="Proteomes" id="UP000033423">
    <property type="component" value="Unassembled WGS sequence"/>
</dbReference>
<keyword evidence="2" id="KW-1185">Reference proteome</keyword>
<name>A0A0F3GZ86_9BACT</name>
<comment type="caution">
    <text evidence="1">The sequence shown here is derived from an EMBL/GenBank/DDBJ whole genome shotgun (WGS) entry which is preliminary data.</text>
</comment>
<reference evidence="1 2" key="1">
    <citation type="submission" date="2015-02" db="EMBL/GenBank/DDBJ databases">
        <title>Single-cell genomics of uncultivated deep-branching MTB reveals a conserved set of magnetosome genes.</title>
        <authorList>
            <person name="Kolinko S."/>
            <person name="Richter M."/>
            <person name="Glockner F.O."/>
            <person name="Brachmann A."/>
            <person name="Schuler D."/>
        </authorList>
    </citation>
    <scope>NUCLEOTIDE SEQUENCE [LARGE SCALE GENOMIC DNA]</scope>
    <source>
        <strain evidence="1">TM-1</strain>
    </source>
</reference>
<gene>
    <name evidence="1" type="ORF">MBAV_000547</name>
</gene>
<protein>
    <submittedName>
        <fullName evidence="1">Uncharacterized protein</fullName>
    </submittedName>
</protein>
<proteinExistence type="predicted"/>
<dbReference type="AlphaFoldDB" id="A0A0F3GZ86"/>
<sequence length="63" mass="6889">MTNTGADNSTLLERALQYANQYDFSVERCHCLKLAAILKGGTTDCYRQLGITSVGEVLPLNIP</sequence>
<organism evidence="1 2">
    <name type="scientific">Candidatus Magnetobacterium bavaricum</name>
    <dbReference type="NCBI Taxonomy" id="29290"/>
    <lineage>
        <taxon>Bacteria</taxon>
        <taxon>Pseudomonadati</taxon>
        <taxon>Nitrospirota</taxon>
        <taxon>Thermodesulfovibrionia</taxon>
        <taxon>Thermodesulfovibrionales</taxon>
        <taxon>Candidatus Magnetobacteriaceae</taxon>
        <taxon>Candidatus Magnetobacterium</taxon>
    </lineage>
</organism>
<accession>A0A0F3GZ86</accession>
<evidence type="ECO:0000313" key="2">
    <source>
        <dbReference type="Proteomes" id="UP000033423"/>
    </source>
</evidence>
<dbReference type="EMBL" id="LACI01000247">
    <property type="protein sequence ID" value="KJU87259.1"/>
    <property type="molecule type" value="Genomic_DNA"/>
</dbReference>